<keyword evidence="1" id="KW-0547">Nucleotide-binding</keyword>
<protein>
    <submittedName>
        <fullName evidence="1">Putative ATP-dependent RNA helicase spindle-E (Trinotate prediction)</fullName>
    </submittedName>
</protein>
<dbReference type="AlphaFoldDB" id="A0A6B2G779"/>
<organism evidence="1">
    <name type="scientific">Myxobolus squamalis</name>
    <name type="common">Myxosporean</name>
    <dbReference type="NCBI Taxonomy" id="59785"/>
    <lineage>
        <taxon>Eukaryota</taxon>
        <taxon>Metazoa</taxon>
        <taxon>Cnidaria</taxon>
        <taxon>Myxozoa</taxon>
        <taxon>Myxosporea</taxon>
        <taxon>Bivalvulida</taxon>
        <taxon>Platysporina</taxon>
        <taxon>Myxobolidae</taxon>
        <taxon>Myxobolus</taxon>
    </lineage>
</organism>
<sequence length="106" mass="11844">MKRKPLEFVILNIKKFFKGPPILMLQLVLDPPFMPDVLRSILLLKEAGALTTTTNGIFNPHDGDVTFLGEIIRILPLSMKSSKLIAMGYIFGLLDECVIIGLNVIY</sequence>
<keyword evidence="1" id="KW-0347">Helicase</keyword>
<keyword evidence="1" id="KW-0067">ATP-binding</keyword>
<dbReference type="Gene3D" id="1.20.120.1080">
    <property type="match status" value="1"/>
</dbReference>
<accession>A0A6B2G779</accession>
<evidence type="ECO:0000313" key="1">
    <source>
        <dbReference type="EMBL" id="NDJ97141.1"/>
    </source>
</evidence>
<dbReference type="EMBL" id="GHBR01002231">
    <property type="protein sequence ID" value="NDJ97141.1"/>
    <property type="molecule type" value="Transcribed_RNA"/>
</dbReference>
<keyword evidence="1" id="KW-0378">Hydrolase</keyword>
<reference evidence="1" key="1">
    <citation type="submission" date="2018-11" db="EMBL/GenBank/DDBJ databases">
        <title>Myxobolus squamalis genome and transcriptome.</title>
        <authorList>
            <person name="Yahalomi D."/>
            <person name="Atkinson S.D."/>
            <person name="Neuhof M."/>
            <person name="Chang E.S."/>
            <person name="Philippe H."/>
            <person name="Cartwright P."/>
            <person name="Bartholomew J.L."/>
            <person name="Huchon D."/>
        </authorList>
    </citation>
    <scope>NUCLEOTIDE SEQUENCE</scope>
    <source>
        <strain evidence="1">71B08</strain>
        <tissue evidence="1">Whole</tissue>
    </source>
</reference>
<name>A0A6B2G779_MYXSQ</name>
<proteinExistence type="predicted"/>
<dbReference type="GO" id="GO:0004386">
    <property type="term" value="F:helicase activity"/>
    <property type="evidence" value="ECO:0007669"/>
    <property type="project" value="UniProtKB-KW"/>
</dbReference>